<gene>
    <name evidence="1" type="ORF">HPB52_019159</name>
</gene>
<reference evidence="1" key="1">
    <citation type="journal article" date="2020" name="Cell">
        <title>Large-Scale Comparative Analyses of Tick Genomes Elucidate Their Genetic Diversity and Vector Capacities.</title>
        <authorList>
            <consortium name="Tick Genome and Microbiome Consortium (TIGMIC)"/>
            <person name="Jia N."/>
            <person name="Wang J."/>
            <person name="Shi W."/>
            <person name="Du L."/>
            <person name="Sun Y."/>
            <person name="Zhan W."/>
            <person name="Jiang J.F."/>
            <person name="Wang Q."/>
            <person name="Zhang B."/>
            <person name="Ji P."/>
            <person name="Bell-Sakyi L."/>
            <person name="Cui X.M."/>
            <person name="Yuan T.T."/>
            <person name="Jiang B.G."/>
            <person name="Yang W.F."/>
            <person name="Lam T.T."/>
            <person name="Chang Q.C."/>
            <person name="Ding S.J."/>
            <person name="Wang X.J."/>
            <person name="Zhu J.G."/>
            <person name="Ruan X.D."/>
            <person name="Zhao L."/>
            <person name="Wei J.T."/>
            <person name="Ye R.Z."/>
            <person name="Que T.C."/>
            <person name="Du C.H."/>
            <person name="Zhou Y.H."/>
            <person name="Cheng J.X."/>
            <person name="Dai P.F."/>
            <person name="Guo W.B."/>
            <person name="Han X.H."/>
            <person name="Huang E.J."/>
            <person name="Li L.F."/>
            <person name="Wei W."/>
            <person name="Gao Y.C."/>
            <person name="Liu J.Z."/>
            <person name="Shao H.Z."/>
            <person name="Wang X."/>
            <person name="Wang C.C."/>
            <person name="Yang T.C."/>
            <person name="Huo Q.B."/>
            <person name="Li W."/>
            <person name="Chen H.Y."/>
            <person name="Chen S.E."/>
            <person name="Zhou L.G."/>
            <person name="Ni X.B."/>
            <person name="Tian J.H."/>
            <person name="Sheng Y."/>
            <person name="Liu T."/>
            <person name="Pan Y.S."/>
            <person name="Xia L.Y."/>
            <person name="Li J."/>
            <person name="Zhao F."/>
            <person name="Cao W.C."/>
        </authorList>
    </citation>
    <scope>NUCLEOTIDE SEQUENCE</scope>
    <source>
        <strain evidence="1">Rsan-2018</strain>
    </source>
</reference>
<dbReference type="Gene3D" id="3.60.10.10">
    <property type="entry name" value="Endonuclease/exonuclease/phosphatase"/>
    <property type="match status" value="1"/>
</dbReference>
<dbReference type="Proteomes" id="UP000821837">
    <property type="component" value="Chromosome 6"/>
</dbReference>
<keyword evidence="2" id="KW-1185">Reference proteome</keyword>
<dbReference type="AlphaFoldDB" id="A0A9D4PNI9"/>
<sequence length="175" mass="19805">MGDFNALSYPWGYAREVPKGRTSAEIISTLRLSLLTDSAKPAGVENSVNRDICRDLTLVKNISCATWANLKQRIGSDHYFSRITIPAKIFCKTWGPAKLTDCTAYRSHAIYSVLGAEGYAEWAKQLFAAHSKCLNITKTTEDTLAVDKYLLHHRDARRSLAERWQKNKITRKLKL</sequence>
<comment type="caution">
    <text evidence="1">The sequence shown here is derived from an EMBL/GenBank/DDBJ whole genome shotgun (WGS) entry which is preliminary data.</text>
</comment>
<protein>
    <recommendedName>
        <fullName evidence="3">Endonuclease/exonuclease/phosphatase domain-containing protein</fullName>
    </recommendedName>
</protein>
<proteinExistence type="predicted"/>
<evidence type="ECO:0000313" key="2">
    <source>
        <dbReference type="Proteomes" id="UP000821837"/>
    </source>
</evidence>
<name>A0A9D4PNI9_RHISA</name>
<accession>A0A9D4PNI9</accession>
<dbReference type="InterPro" id="IPR036691">
    <property type="entry name" value="Endo/exonu/phosph_ase_sf"/>
</dbReference>
<dbReference type="VEuPathDB" id="VectorBase:RSAN_027653"/>
<evidence type="ECO:0000313" key="1">
    <source>
        <dbReference type="EMBL" id="KAH7948186.1"/>
    </source>
</evidence>
<evidence type="ECO:0008006" key="3">
    <source>
        <dbReference type="Google" id="ProtNLM"/>
    </source>
</evidence>
<dbReference type="SUPFAM" id="SSF56219">
    <property type="entry name" value="DNase I-like"/>
    <property type="match status" value="1"/>
</dbReference>
<dbReference type="EMBL" id="JABSTV010001252">
    <property type="protein sequence ID" value="KAH7948186.1"/>
    <property type="molecule type" value="Genomic_DNA"/>
</dbReference>
<reference evidence="1" key="2">
    <citation type="submission" date="2021-09" db="EMBL/GenBank/DDBJ databases">
        <authorList>
            <person name="Jia N."/>
            <person name="Wang J."/>
            <person name="Shi W."/>
            <person name="Du L."/>
            <person name="Sun Y."/>
            <person name="Zhan W."/>
            <person name="Jiang J."/>
            <person name="Wang Q."/>
            <person name="Zhang B."/>
            <person name="Ji P."/>
            <person name="Sakyi L.B."/>
            <person name="Cui X."/>
            <person name="Yuan T."/>
            <person name="Jiang B."/>
            <person name="Yang W."/>
            <person name="Lam T.T.-Y."/>
            <person name="Chang Q."/>
            <person name="Ding S."/>
            <person name="Wang X."/>
            <person name="Zhu J."/>
            <person name="Ruan X."/>
            <person name="Zhao L."/>
            <person name="Wei J."/>
            <person name="Que T."/>
            <person name="Du C."/>
            <person name="Cheng J."/>
            <person name="Dai P."/>
            <person name="Han X."/>
            <person name="Huang E."/>
            <person name="Gao Y."/>
            <person name="Liu J."/>
            <person name="Shao H."/>
            <person name="Ye R."/>
            <person name="Li L."/>
            <person name="Wei W."/>
            <person name="Wang X."/>
            <person name="Wang C."/>
            <person name="Huo Q."/>
            <person name="Li W."/>
            <person name="Guo W."/>
            <person name="Chen H."/>
            <person name="Chen S."/>
            <person name="Zhou L."/>
            <person name="Zhou L."/>
            <person name="Ni X."/>
            <person name="Tian J."/>
            <person name="Zhou Y."/>
            <person name="Sheng Y."/>
            <person name="Liu T."/>
            <person name="Pan Y."/>
            <person name="Xia L."/>
            <person name="Li J."/>
            <person name="Zhao F."/>
            <person name="Cao W."/>
        </authorList>
    </citation>
    <scope>NUCLEOTIDE SEQUENCE</scope>
    <source>
        <strain evidence="1">Rsan-2018</strain>
        <tissue evidence="1">Larvae</tissue>
    </source>
</reference>
<organism evidence="1 2">
    <name type="scientific">Rhipicephalus sanguineus</name>
    <name type="common">Brown dog tick</name>
    <name type="synonym">Ixodes sanguineus</name>
    <dbReference type="NCBI Taxonomy" id="34632"/>
    <lineage>
        <taxon>Eukaryota</taxon>
        <taxon>Metazoa</taxon>
        <taxon>Ecdysozoa</taxon>
        <taxon>Arthropoda</taxon>
        <taxon>Chelicerata</taxon>
        <taxon>Arachnida</taxon>
        <taxon>Acari</taxon>
        <taxon>Parasitiformes</taxon>
        <taxon>Ixodida</taxon>
        <taxon>Ixodoidea</taxon>
        <taxon>Ixodidae</taxon>
        <taxon>Rhipicephalinae</taxon>
        <taxon>Rhipicephalus</taxon>
        <taxon>Rhipicephalus</taxon>
    </lineage>
</organism>